<dbReference type="InterPro" id="IPR036047">
    <property type="entry name" value="F-box-like_dom_sf"/>
</dbReference>
<dbReference type="InterPro" id="IPR001810">
    <property type="entry name" value="F-box_dom"/>
</dbReference>
<dbReference type="EMBL" id="JAWWNJ010000004">
    <property type="protein sequence ID" value="KAK7057868.1"/>
    <property type="molecule type" value="Genomic_DNA"/>
</dbReference>
<comment type="caution">
    <text evidence="2">The sequence shown here is derived from an EMBL/GenBank/DDBJ whole genome shotgun (WGS) entry which is preliminary data.</text>
</comment>
<accession>A0AAW0E0F3</accession>
<dbReference type="Pfam" id="PF12937">
    <property type="entry name" value="F-box-like"/>
    <property type="match status" value="1"/>
</dbReference>
<protein>
    <recommendedName>
        <fullName evidence="1">F-box domain-containing protein</fullName>
    </recommendedName>
</protein>
<dbReference type="SUPFAM" id="SSF81383">
    <property type="entry name" value="F-box domain"/>
    <property type="match status" value="1"/>
</dbReference>
<keyword evidence="3" id="KW-1185">Reference proteome</keyword>
<evidence type="ECO:0000313" key="3">
    <source>
        <dbReference type="Proteomes" id="UP001362999"/>
    </source>
</evidence>
<name>A0AAW0E0F3_9AGAR</name>
<proteinExistence type="predicted"/>
<dbReference type="CDD" id="cd09917">
    <property type="entry name" value="F-box_SF"/>
    <property type="match status" value="1"/>
</dbReference>
<dbReference type="Proteomes" id="UP001362999">
    <property type="component" value="Unassembled WGS sequence"/>
</dbReference>
<dbReference type="SMART" id="SM00256">
    <property type="entry name" value="FBOX"/>
    <property type="match status" value="1"/>
</dbReference>
<dbReference type="PROSITE" id="PS50181">
    <property type="entry name" value="FBOX"/>
    <property type="match status" value="1"/>
</dbReference>
<dbReference type="AlphaFoldDB" id="A0AAW0E0F3"/>
<organism evidence="2 3">
    <name type="scientific">Favolaschia claudopus</name>
    <dbReference type="NCBI Taxonomy" id="2862362"/>
    <lineage>
        <taxon>Eukaryota</taxon>
        <taxon>Fungi</taxon>
        <taxon>Dikarya</taxon>
        <taxon>Basidiomycota</taxon>
        <taxon>Agaricomycotina</taxon>
        <taxon>Agaricomycetes</taxon>
        <taxon>Agaricomycetidae</taxon>
        <taxon>Agaricales</taxon>
        <taxon>Marasmiineae</taxon>
        <taxon>Mycenaceae</taxon>
        <taxon>Favolaschia</taxon>
    </lineage>
</organism>
<evidence type="ECO:0000313" key="2">
    <source>
        <dbReference type="EMBL" id="KAK7057868.1"/>
    </source>
</evidence>
<dbReference type="Gene3D" id="1.20.1280.50">
    <property type="match status" value="1"/>
</dbReference>
<feature type="domain" description="F-box" evidence="1">
    <location>
        <begin position="17"/>
        <end position="68"/>
    </location>
</feature>
<gene>
    <name evidence="2" type="ORF">R3P38DRAFT_2843456</name>
</gene>
<evidence type="ECO:0000259" key="1">
    <source>
        <dbReference type="PROSITE" id="PS50181"/>
    </source>
</evidence>
<reference evidence="2 3" key="1">
    <citation type="journal article" date="2024" name="J Genomics">
        <title>Draft genome sequencing and assembly of Favolaschia claudopus CIRM-BRFM 2984 isolated from oak limbs.</title>
        <authorList>
            <person name="Navarro D."/>
            <person name="Drula E."/>
            <person name="Chaduli D."/>
            <person name="Cazenave R."/>
            <person name="Ahrendt S."/>
            <person name="Wang J."/>
            <person name="Lipzen A."/>
            <person name="Daum C."/>
            <person name="Barry K."/>
            <person name="Grigoriev I.V."/>
            <person name="Favel A."/>
            <person name="Rosso M.N."/>
            <person name="Martin F."/>
        </authorList>
    </citation>
    <scope>NUCLEOTIDE SEQUENCE [LARGE SCALE GENOMIC DNA]</scope>
    <source>
        <strain evidence="2 3">CIRM-BRFM 2984</strain>
    </source>
</reference>
<sequence length="283" mass="32131">MASSSQSTNPPLAFSTRPCLDDLPPELLSRIFVCLPYMSLLNVLAVCTQWNRVVLEDPSLAVQTFKRGSHKFVPPADSDEIDSRYVAEDVSYLCDLRRRWYDRDQEFLNFKDRNLGSDEERVLAAWAQSNKNAEKARALLTDANSNVMPLPVPRSIRVRTQSCKKILYVIGEDLDGVGFSAYYAEENVKLTKFKVAHDFVSIPTVTAARVNVEQIWDYEDSNERGVTVLDFFKGLMEESRKETAQERADNKADLLCDHLFYDGCLSYVFREGDTLFLGIDPAS</sequence>